<dbReference type="InterPro" id="IPR007016">
    <property type="entry name" value="O-antigen_ligase-rel_domated"/>
</dbReference>
<sequence>MPLIDNSLSTCSRIVIAIAILLYPWLHGAELPWEQVSMAGFIFVALLLAITQRNLLVDLPAASKTFFMLFILWLAYCCLYIIPLPFAVVEVLSPNIAAWYNSGQPPEEIYLSVYKQASLIELFKYIALAALFLLVTALFREEKNVHRLAWILVAGCLLTALYSLLNFGTKGQFEWVAAIPPWGFEWENGIRGTFSYKNQYAIYLAMTIAVATGLLADRLQAFHFSGHSSFTAKVKMVMQSSACILLISIVVLYITLLNTSSRGAVVSLIVAAIIALGLYLLTNRVFRKLIFNRKILGLGAVALIIAAALFTQSSIFKRFGSDKLEDNGRTLLRNTVVQVIEHSPVFGTGPGTYPYIQHYFKPLQLGNSQMSKRAHNDYLETFATQGIIGFSLLGLSIGYLLVHLFKNVDTRFNGLLLGCRCAIVAYMIQAVYDVNAAVYYLPFCFILILALGNVILLFHRRTSDALVADSNEKAAVPQAILKRSHS</sequence>
<feature type="transmembrane region" description="Helical" evidence="5">
    <location>
        <begin position="38"/>
        <end position="56"/>
    </location>
</feature>
<evidence type="ECO:0000256" key="1">
    <source>
        <dbReference type="ARBA" id="ARBA00004141"/>
    </source>
</evidence>
<name>A0A6M4MAM5_9ALTE</name>
<proteinExistence type="predicted"/>
<protein>
    <submittedName>
        <fullName evidence="7">O-antigen ligase family protein</fullName>
    </submittedName>
</protein>
<feature type="transmembrane region" description="Helical" evidence="5">
    <location>
        <begin position="237"/>
        <end position="257"/>
    </location>
</feature>
<dbReference type="GO" id="GO:0016020">
    <property type="term" value="C:membrane"/>
    <property type="evidence" value="ECO:0007669"/>
    <property type="project" value="UniProtKB-SubCell"/>
</dbReference>
<evidence type="ECO:0000256" key="4">
    <source>
        <dbReference type="ARBA" id="ARBA00023136"/>
    </source>
</evidence>
<dbReference type="Pfam" id="PF04932">
    <property type="entry name" value="Wzy_C"/>
    <property type="match status" value="1"/>
</dbReference>
<feature type="transmembrane region" description="Helical" evidence="5">
    <location>
        <begin position="7"/>
        <end position="26"/>
    </location>
</feature>
<feature type="transmembrane region" description="Helical" evidence="5">
    <location>
        <begin position="414"/>
        <end position="432"/>
    </location>
</feature>
<feature type="transmembrane region" description="Helical" evidence="5">
    <location>
        <begin position="200"/>
        <end position="216"/>
    </location>
</feature>
<evidence type="ECO:0000256" key="2">
    <source>
        <dbReference type="ARBA" id="ARBA00022692"/>
    </source>
</evidence>
<keyword evidence="2 5" id="KW-0812">Transmembrane</keyword>
<dbReference type="KEGG" id="apel:CA267_005260"/>
<feature type="transmembrane region" description="Helical" evidence="5">
    <location>
        <begin position="382"/>
        <end position="402"/>
    </location>
</feature>
<evidence type="ECO:0000256" key="3">
    <source>
        <dbReference type="ARBA" id="ARBA00022989"/>
    </source>
</evidence>
<comment type="subcellular location">
    <subcellularLocation>
        <location evidence="1">Membrane</location>
        <topology evidence="1">Multi-pass membrane protein</topology>
    </subcellularLocation>
</comment>
<dbReference type="InterPro" id="IPR051533">
    <property type="entry name" value="WaaL-like"/>
</dbReference>
<feature type="transmembrane region" description="Helical" evidence="5">
    <location>
        <begin position="438"/>
        <end position="458"/>
    </location>
</feature>
<feature type="transmembrane region" description="Helical" evidence="5">
    <location>
        <begin position="295"/>
        <end position="316"/>
    </location>
</feature>
<dbReference type="PANTHER" id="PTHR37422">
    <property type="entry name" value="TEICHURONIC ACID BIOSYNTHESIS PROTEIN TUAE"/>
    <property type="match status" value="1"/>
</dbReference>
<evidence type="ECO:0000256" key="5">
    <source>
        <dbReference type="SAM" id="Phobius"/>
    </source>
</evidence>
<organism evidence="7 8">
    <name type="scientific">Alteromonas pelagimontana</name>
    <dbReference type="NCBI Taxonomy" id="1858656"/>
    <lineage>
        <taxon>Bacteria</taxon>
        <taxon>Pseudomonadati</taxon>
        <taxon>Pseudomonadota</taxon>
        <taxon>Gammaproteobacteria</taxon>
        <taxon>Alteromonadales</taxon>
        <taxon>Alteromonadaceae</taxon>
        <taxon>Alteromonas/Salinimonas group</taxon>
        <taxon>Alteromonas</taxon>
    </lineage>
</organism>
<evidence type="ECO:0000313" key="8">
    <source>
        <dbReference type="Proteomes" id="UP000219285"/>
    </source>
</evidence>
<evidence type="ECO:0000313" key="7">
    <source>
        <dbReference type="EMBL" id="QJR80224.1"/>
    </source>
</evidence>
<feature type="domain" description="O-antigen ligase-related" evidence="6">
    <location>
        <begin position="248"/>
        <end position="393"/>
    </location>
</feature>
<reference evidence="8" key="1">
    <citation type="submission" date="2014-12" db="EMBL/GenBank/DDBJ databases">
        <title>Complete genome sequence of a multi-drug resistant Klebsiella pneumoniae.</title>
        <authorList>
            <person name="Hua X."/>
            <person name="Chen Q."/>
            <person name="Li X."/>
            <person name="Feng Y."/>
            <person name="Ruan Z."/>
            <person name="Yu Y."/>
        </authorList>
    </citation>
    <scope>NUCLEOTIDE SEQUENCE [LARGE SCALE GENOMIC DNA]</scope>
    <source>
        <strain evidence="8">5.12</strain>
    </source>
</reference>
<feature type="transmembrane region" description="Helical" evidence="5">
    <location>
        <begin position="122"/>
        <end position="139"/>
    </location>
</feature>
<feature type="transmembrane region" description="Helical" evidence="5">
    <location>
        <begin position="68"/>
        <end position="89"/>
    </location>
</feature>
<keyword evidence="7" id="KW-0436">Ligase</keyword>
<accession>A0A6M4MAM5</accession>
<gene>
    <name evidence="7" type="ORF">CA267_005260</name>
</gene>
<dbReference type="EMBL" id="CP052766">
    <property type="protein sequence ID" value="QJR80224.1"/>
    <property type="molecule type" value="Genomic_DNA"/>
</dbReference>
<feature type="transmembrane region" description="Helical" evidence="5">
    <location>
        <begin position="148"/>
        <end position="165"/>
    </location>
</feature>
<dbReference type="Proteomes" id="UP000219285">
    <property type="component" value="Chromosome"/>
</dbReference>
<keyword evidence="4 5" id="KW-0472">Membrane</keyword>
<dbReference type="OrthoDB" id="279138at2"/>
<dbReference type="RefSeq" id="WP_075608464.1">
    <property type="nucleotide sequence ID" value="NZ_CP052766.1"/>
</dbReference>
<dbReference type="AlphaFoldDB" id="A0A6M4MAM5"/>
<dbReference type="PANTHER" id="PTHR37422:SF13">
    <property type="entry name" value="LIPOPOLYSACCHARIDE BIOSYNTHESIS PROTEIN PA4999-RELATED"/>
    <property type="match status" value="1"/>
</dbReference>
<keyword evidence="8" id="KW-1185">Reference proteome</keyword>
<evidence type="ECO:0000259" key="6">
    <source>
        <dbReference type="Pfam" id="PF04932"/>
    </source>
</evidence>
<keyword evidence="3 5" id="KW-1133">Transmembrane helix</keyword>
<feature type="transmembrane region" description="Helical" evidence="5">
    <location>
        <begin position="263"/>
        <end position="283"/>
    </location>
</feature>
<dbReference type="GO" id="GO:0016874">
    <property type="term" value="F:ligase activity"/>
    <property type="evidence" value="ECO:0007669"/>
    <property type="project" value="UniProtKB-KW"/>
</dbReference>
<reference evidence="7 8" key="2">
    <citation type="submission" date="2020-04" db="EMBL/GenBank/DDBJ databases">
        <title>Complete genome sequence of Alteromonas pelagimontana 5.12T.</title>
        <authorList>
            <person name="Sinha R.K."/>
            <person name="Krishnan K.P."/>
            <person name="Kurian J.P."/>
        </authorList>
    </citation>
    <scope>NUCLEOTIDE SEQUENCE [LARGE SCALE GENOMIC DNA]</scope>
    <source>
        <strain evidence="7 8">5.12</strain>
    </source>
</reference>